<reference evidence="6 7" key="1">
    <citation type="submission" date="2015-06" db="EMBL/GenBank/DDBJ databases">
        <title>A Comprehensive Approach to Explore the Metabolic and Phylogenetic Diversity of Bacterial Steroid Degradation in the Environment: Testosterone as an Example.</title>
        <authorList>
            <person name="Yang F.-C."/>
            <person name="Chen Y.-L."/>
            <person name="Yu C.-P."/>
            <person name="Tang S.-L."/>
            <person name="Wang P.-H."/>
            <person name="Ismail W."/>
            <person name="Wang C.-H."/>
            <person name="Yang C.-Y."/>
            <person name="Chiang Y.-R."/>
        </authorList>
    </citation>
    <scope>NUCLEOTIDE SEQUENCE [LARGE SCALE GENOMIC DNA]</scope>
    <source>
        <strain evidence="6 7">DSM 18526</strain>
    </source>
</reference>
<dbReference type="PROSITE" id="PS51354">
    <property type="entry name" value="GLUTAREDOXIN_2"/>
    <property type="match status" value="1"/>
</dbReference>
<dbReference type="PANTHER" id="PTHR45694:SF18">
    <property type="entry name" value="GLUTAREDOXIN-1-RELATED"/>
    <property type="match status" value="1"/>
</dbReference>
<dbReference type="OrthoDB" id="9814618at2"/>
<evidence type="ECO:0000259" key="5">
    <source>
        <dbReference type="Pfam" id="PF00462"/>
    </source>
</evidence>
<dbReference type="GO" id="GO:0034599">
    <property type="term" value="P:cellular response to oxidative stress"/>
    <property type="evidence" value="ECO:0007669"/>
    <property type="project" value="TreeGrafter"/>
</dbReference>
<name>A0A127FDL9_STEDE</name>
<dbReference type="InterPro" id="IPR011900">
    <property type="entry name" value="GRX_bact"/>
</dbReference>
<evidence type="ECO:0000256" key="2">
    <source>
        <dbReference type="ARBA" id="ARBA00022448"/>
    </source>
</evidence>
<keyword evidence="3 4" id="KW-0249">Electron transport</keyword>
<dbReference type="GO" id="GO:0015038">
    <property type="term" value="F:glutathione disulfide oxidoreductase activity"/>
    <property type="evidence" value="ECO:0007669"/>
    <property type="project" value="UniProtKB-UniRule"/>
</dbReference>
<gene>
    <name evidence="6" type="ORF">ACG33_15445</name>
</gene>
<dbReference type="CDD" id="cd03418">
    <property type="entry name" value="GRX_GRXb_1_3_like"/>
    <property type="match status" value="1"/>
</dbReference>
<keyword evidence="7" id="KW-1185">Reference proteome</keyword>
<dbReference type="InterPro" id="IPR036249">
    <property type="entry name" value="Thioredoxin-like_sf"/>
</dbReference>
<sequence length="103" mass="11478">MSGRDASSLETAGSGPGIVMYTTGTCSYCWRARDLLEHKGAAFHEIRVDKDVEQREVMRQRSGRRTVPQIFIGEQHIGGYDDLAKLERTGKLDPLLAPYLKPA</sequence>
<evidence type="ECO:0000256" key="3">
    <source>
        <dbReference type="ARBA" id="ARBA00022982"/>
    </source>
</evidence>
<dbReference type="NCBIfam" id="TIGR02181">
    <property type="entry name" value="GRX_bact"/>
    <property type="match status" value="1"/>
</dbReference>
<protein>
    <recommendedName>
        <fullName evidence="4">Glutaredoxin</fullName>
    </recommendedName>
</protein>
<accession>A0A127FDL9</accession>
<dbReference type="Pfam" id="PF00462">
    <property type="entry name" value="Glutaredoxin"/>
    <property type="match status" value="1"/>
</dbReference>
<keyword evidence="2 4" id="KW-0813">Transport</keyword>
<dbReference type="PATRIC" id="fig|465721.4.peg.3301"/>
<dbReference type="AlphaFoldDB" id="A0A127FDL9"/>
<comment type="function">
    <text evidence="4">Has a glutathione-disulfide oxidoreductase activity in the presence of NADPH and glutathione reductase. Reduces low molecular weight disulfides and proteins.</text>
</comment>
<dbReference type="InterPro" id="IPR002109">
    <property type="entry name" value="Glutaredoxin"/>
</dbReference>
<dbReference type="PANTHER" id="PTHR45694">
    <property type="entry name" value="GLUTAREDOXIN 2"/>
    <property type="match status" value="1"/>
</dbReference>
<dbReference type="GO" id="GO:0005737">
    <property type="term" value="C:cytoplasm"/>
    <property type="evidence" value="ECO:0007669"/>
    <property type="project" value="TreeGrafter"/>
</dbReference>
<dbReference type="SUPFAM" id="SSF52833">
    <property type="entry name" value="Thioredoxin-like"/>
    <property type="match status" value="1"/>
</dbReference>
<dbReference type="STRING" id="465721.ACG33_15445"/>
<comment type="similarity">
    <text evidence="1 4">Belongs to the glutaredoxin family.</text>
</comment>
<organism evidence="6 7">
    <name type="scientific">Steroidobacter denitrificans</name>
    <dbReference type="NCBI Taxonomy" id="465721"/>
    <lineage>
        <taxon>Bacteria</taxon>
        <taxon>Pseudomonadati</taxon>
        <taxon>Pseudomonadota</taxon>
        <taxon>Gammaproteobacteria</taxon>
        <taxon>Steroidobacterales</taxon>
        <taxon>Steroidobacteraceae</taxon>
        <taxon>Steroidobacter</taxon>
    </lineage>
</organism>
<proteinExistence type="inferred from homology"/>
<evidence type="ECO:0000256" key="4">
    <source>
        <dbReference type="RuleBase" id="RU364065"/>
    </source>
</evidence>
<dbReference type="GO" id="GO:0045454">
    <property type="term" value="P:cell redox homeostasis"/>
    <property type="evidence" value="ECO:0007669"/>
    <property type="project" value="InterPro"/>
</dbReference>
<dbReference type="RefSeq" id="WP_083537083.1">
    <property type="nucleotide sequence ID" value="NZ_CP011971.1"/>
</dbReference>
<keyword evidence="4" id="KW-0963">Cytoplasm</keyword>
<evidence type="ECO:0000313" key="7">
    <source>
        <dbReference type="Proteomes" id="UP000070250"/>
    </source>
</evidence>
<dbReference type="InterPro" id="IPR014025">
    <property type="entry name" value="Glutaredoxin_subgr"/>
</dbReference>
<dbReference type="PRINTS" id="PR00160">
    <property type="entry name" value="GLUTAREDOXIN"/>
</dbReference>
<keyword evidence="4" id="KW-0676">Redox-active center</keyword>
<dbReference type="EMBL" id="CP011971">
    <property type="protein sequence ID" value="AMN48467.1"/>
    <property type="molecule type" value="Genomic_DNA"/>
</dbReference>
<dbReference type="Gene3D" id="3.40.30.10">
    <property type="entry name" value="Glutaredoxin"/>
    <property type="match status" value="1"/>
</dbReference>
<evidence type="ECO:0000256" key="1">
    <source>
        <dbReference type="ARBA" id="ARBA00007787"/>
    </source>
</evidence>
<dbReference type="Proteomes" id="UP000070250">
    <property type="component" value="Chromosome"/>
</dbReference>
<dbReference type="KEGG" id="sdf:ACG33_15445"/>
<feature type="domain" description="Glutaredoxin" evidence="5">
    <location>
        <begin position="18"/>
        <end position="77"/>
    </location>
</feature>
<evidence type="ECO:0000313" key="6">
    <source>
        <dbReference type="EMBL" id="AMN48467.1"/>
    </source>
</evidence>